<dbReference type="InterPro" id="IPR005158">
    <property type="entry name" value="BTAD"/>
</dbReference>
<dbReference type="InterPro" id="IPR001867">
    <property type="entry name" value="OmpR/PhoB-type_DNA-bd"/>
</dbReference>
<dbReference type="GO" id="GO:0006355">
    <property type="term" value="P:regulation of DNA-templated transcription"/>
    <property type="evidence" value="ECO:0007669"/>
    <property type="project" value="InterPro"/>
</dbReference>
<dbReference type="PRINTS" id="PR00364">
    <property type="entry name" value="DISEASERSIST"/>
</dbReference>
<dbReference type="GO" id="GO:0000160">
    <property type="term" value="P:phosphorelay signal transduction system"/>
    <property type="evidence" value="ECO:0007669"/>
    <property type="project" value="InterPro"/>
</dbReference>
<dbReference type="EMBL" id="FONV01000001">
    <property type="protein sequence ID" value="SFE36662.1"/>
    <property type="molecule type" value="Genomic_DNA"/>
</dbReference>
<accession>A0A1I1ZY86</accession>
<dbReference type="Gene3D" id="1.10.10.10">
    <property type="entry name" value="Winged helix-like DNA-binding domain superfamily/Winged helix DNA-binding domain"/>
    <property type="match status" value="1"/>
</dbReference>
<dbReference type="Pfam" id="PF25872">
    <property type="entry name" value="HTH_77"/>
    <property type="match status" value="1"/>
</dbReference>
<dbReference type="PANTHER" id="PTHR47691">
    <property type="entry name" value="REGULATOR-RELATED"/>
    <property type="match status" value="1"/>
</dbReference>
<feature type="domain" description="Bacterial transcriptional activator" evidence="4">
    <location>
        <begin position="102"/>
        <end position="243"/>
    </location>
</feature>
<evidence type="ECO:0000313" key="5">
    <source>
        <dbReference type="EMBL" id="SFE36662.1"/>
    </source>
</evidence>
<dbReference type="AlphaFoldDB" id="A0A1I1ZY86"/>
<dbReference type="SMART" id="SM01043">
    <property type="entry name" value="BTAD"/>
    <property type="match status" value="1"/>
</dbReference>
<dbReference type="SUPFAM" id="SSF46894">
    <property type="entry name" value="C-terminal effector domain of the bipartite response regulators"/>
    <property type="match status" value="1"/>
</dbReference>
<dbReference type="Gene3D" id="3.40.50.300">
    <property type="entry name" value="P-loop containing nucleotide triphosphate hydrolases"/>
    <property type="match status" value="1"/>
</dbReference>
<organism evidence="5 6">
    <name type="scientific">Actinoplanes philippinensis</name>
    <dbReference type="NCBI Taxonomy" id="35752"/>
    <lineage>
        <taxon>Bacteria</taxon>
        <taxon>Bacillati</taxon>
        <taxon>Actinomycetota</taxon>
        <taxon>Actinomycetes</taxon>
        <taxon>Micromonosporales</taxon>
        <taxon>Micromonosporaceae</taxon>
        <taxon>Actinoplanes</taxon>
    </lineage>
</organism>
<dbReference type="InterPro" id="IPR016032">
    <property type="entry name" value="Sig_transdc_resp-reg_C-effctor"/>
</dbReference>
<feature type="domain" description="OmpR/PhoB-type" evidence="3">
    <location>
        <begin position="22"/>
        <end position="95"/>
    </location>
</feature>
<evidence type="ECO:0000256" key="2">
    <source>
        <dbReference type="ARBA" id="ARBA00023125"/>
    </source>
</evidence>
<dbReference type="SMART" id="SM00862">
    <property type="entry name" value="Trans_reg_C"/>
    <property type="match status" value="1"/>
</dbReference>
<dbReference type="Proteomes" id="UP000199645">
    <property type="component" value="Unassembled WGS sequence"/>
</dbReference>
<dbReference type="InterPro" id="IPR011990">
    <property type="entry name" value="TPR-like_helical_dom_sf"/>
</dbReference>
<dbReference type="CDD" id="cd15831">
    <property type="entry name" value="BTAD"/>
    <property type="match status" value="1"/>
</dbReference>
<dbReference type="STRING" id="35752.SAMN05421541_101382"/>
<evidence type="ECO:0000259" key="4">
    <source>
        <dbReference type="SMART" id="SM01043"/>
    </source>
</evidence>
<dbReference type="SUPFAM" id="SSF48452">
    <property type="entry name" value="TPR-like"/>
    <property type="match status" value="2"/>
</dbReference>
<dbReference type="SUPFAM" id="SSF52540">
    <property type="entry name" value="P-loop containing nucleoside triphosphate hydrolases"/>
    <property type="match status" value="1"/>
</dbReference>
<dbReference type="InterPro" id="IPR058852">
    <property type="entry name" value="HTH_77"/>
</dbReference>
<keyword evidence="6" id="KW-1185">Reference proteome</keyword>
<proteinExistence type="inferred from homology"/>
<dbReference type="PANTHER" id="PTHR47691:SF3">
    <property type="entry name" value="HTH-TYPE TRANSCRIPTIONAL REGULATOR RV0890C-RELATED"/>
    <property type="match status" value="1"/>
</dbReference>
<dbReference type="InterPro" id="IPR036388">
    <property type="entry name" value="WH-like_DNA-bd_sf"/>
</dbReference>
<dbReference type="Pfam" id="PF03704">
    <property type="entry name" value="BTAD"/>
    <property type="match status" value="1"/>
</dbReference>
<gene>
    <name evidence="5" type="ORF">SAMN05421541_101382</name>
</gene>
<evidence type="ECO:0000313" key="6">
    <source>
        <dbReference type="Proteomes" id="UP000199645"/>
    </source>
</evidence>
<evidence type="ECO:0000256" key="1">
    <source>
        <dbReference type="ARBA" id="ARBA00005820"/>
    </source>
</evidence>
<sequence>MNGDGDRLWVRLLGGLRVTRGGAELPISGARLRGLIARLAVAGGRPVAPGLLVEALWPQEQPTDPANALQSLISRLRRMLGGGDTVTQAEGGYRLAVQPDDVDVLRFERLAAAGRECLRAGDPAGAAGPLGEAVVGGHLAPELAEVAPAQAVRLGQVLVEAVADLAEAEIALGSAERAAARLTGAIAEHPLNERLAALLIDALTALGRQADALAVYERVRAALGDQLGADPGEALRDRHLTLLRGTPPLARPGGATAVPEKGFDPPPTNLPEPLTSFVGRADDLARIDALLAAGRLVTVLGPGGAGKTRLAVEAARRRTDAFRDGVWLVDLASVTEAAKVGAAVVAAAGLRGSALFETPNRLRADGRGDVDVLAEGLYGRQILLVVDNCEHLIDAVAHLVSALLVRCPRLRVLATSREPLAVDGESLVPLGPLGLPAIGDGAAEAAAAPAVRLFAERAAAVRPDFTVDDVTVGDVVRIVRGLDGLPLALELAAARLRTLGLAGLAAGLSDRFRLLTSGNRTAQPRHRTLHAVITWSWNLLADDERTLAERIAVLPGGVTVSTAAALSGNAATVTDLLAALVDRSLLQLAPGGRYRMLETIREYGIGRLAEQGALESVRDLAARHLAVLVSEYDRRLRTAAQVEALRLMRAEYDNTLAALRHFCDIEDARAALSLALDLGWYWQMFGRHADAAYWLAEALAVPGEADPVAVDSAEAVLVLNRTGTEPGLLTETAAQRRDRVRALADRLAAHPELPGPAGAIAAFILYFAGDNELAEQRVNRLIGGPDRWLSAMAHMMRAQIAENNGDVDQMGREAAAALDGFRALGDRWGQATVLPLRALVRQYDGDLDGALADLRAARGLAAEFGSLDIADEIFIDLRWADLHMRRGETDEARAAIAQARGRAERSDSGEMRLLVDALEAGMMIWLGDLDRATELIDRAGAGMGIDGPEEADMRLLLGGDHGCAIVGAVRASLAVRRNDLDTAEKALAMAYPAAVQTQDMPILALVAVAAGGLAVQRGLPREAAALLGAAARLRGAHDHTALDVTTVATRVRAALGEEGFGEAYAAGWNLETAAAQSLIDPARLAIGSGPA</sequence>
<evidence type="ECO:0000259" key="3">
    <source>
        <dbReference type="SMART" id="SM00862"/>
    </source>
</evidence>
<dbReference type="GO" id="GO:0003677">
    <property type="term" value="F:DNA binding"/>
    <property type="evidence" value="ECO:0007669"/>
    <property type="project" value="UniProtKB-KW"/>
</dbReference>
<reference evidence="5 6" key="1">
    <citation type="submission" date="2016-10" db="EMBL/GenBank/DDBJ databases">
        <authorList>
            <person name="de Groot N.N."/>
        </authorList>
    </citation>
    <scope>NUCLEOTIDE SEQUENCE [LARGE SCALE GENOMIC DNA]</scope>
    <source>
        <strain evidence="5 6">DSM 43019</strain>
    </source>
</reference>
<comment type="similarity">
    <text evidence="1">Belongs to the AfsR/DnrI/RedD regulatory family.</text>
</comment>
<name>A0A1I1ZY86_9ACTN</name>
<dbReference type="RefSeq" id="WP_239143309.1">
    <property type="nucleotide sequence ID" value="NZ_BOMT01000011.1"/>
</dbReference>
<dbReference type="Gene3D" id="1.25.40.10">
    <property type="entry name" value="Tetratricopeptide repeat domain"/>
    <property type="match status" value="2"/>
</dbReference>
<protein>
    <submittedName>
        <fullName evidence="5">Predicted ATPase</fullName>
    </submittedName>
</protein>
<dbReference type="InterPro" id="IPR027417">
    <property type="entry name" value="P-loop_NTPase"/>
</dbReference>
<keyword evidence="2" id="KW-0238">DNA-binding</keyword>